<dbReference type="RefSeq" id="XP_066801244.1">
    <property type="nucleotide sequence ID" value="XM_066948676.1"/>
</dbReference>
<feature type="compositionally biased region" description="Basic and acidic residues" evidence="1">
    <location>
        <begin position="1821"/>
        <end position="1840"/>
    </location>
</feature>
<dbReference type="GeneID" id="92182843"/>
<organism evidence="2 3">
    <name type="scientific">Kwoniella newhampshirensis</name>
    <dbReference type="NCBI Taxonomy" id="1651941"/>
    <lineage>
        <taxon>Eukaryota</taxon>
        <taxon>Fungi</taxon>
        <taxon>Dikarya</taxon>
        <taxon>Basidiomycota</taxon>
        <taxon>Agaricomycotina</taxon>
        <taxon>Tremellomycetes</taxon>
        <taxon>Tremellales</taxon>
        <taxon>Cryptococcaceae</taxon>
        <taxon>Kwoniella</taxon>
    </lineage>
</organism>
<keyword evidence="3" id="KW-1185">Reference proteome</keyword>
<feature type="region of interest" description="Disordered" evidence="1">
    <location>
        <begin position="1795"/>
        <end position="1850"/>
    </location>
</feature>
<dbReference type="Proteomes" id="UP001388673">
    <property type="component" value="Unassembled WGS sequence"/>
</dbReference>
<feature type="compositionally biased region" description="Basic and acidic residues" evidence="1">
    <location>
        <begin position="159"/>
        <end position="174"/>
    </location>
</feature>
<proteinExistence type="predicted"/>
<name>A0AAW0YW50_9TREE</name>
<evidence type="ECO:0000313" key="3">
    <source>
        <dbReference type="Proteomes" id="UP001388673"/>
    </source>
</evidence>
<feature type="region of interest" description="Disordered" evidence="1">
    <location>
        <begin position="216"/>
        <end position="264"/>
    </location>
</feature>
<sequence>MTSDDANKGDTVVADRLKLTSKSSDNPSWRIVTEPAIGQARQSCHHYIAYRSATLVSHSAGSTLKEYKGEDGTLVTSLVPLPEGKDMPPVVRIHAEDLYIYSGDTFDFPGKTVILMVKRLFVVPGNSSEPVTFLVKGADYPASPYNDKDEGPQGGTGDNGRDGDADHNITKARDGYQGGQGQTGLPGGEAGRFFFCGQVISLCGADVVIKIAAIGGKGGQGQRGGRGGTGGKGPYTGWHQAEDSINGGNGGQGGRGGTGGAGGHGGTVVIRQLPVTAYPVGTHSVTFDAVVTGGEGGEGGPGGYGGFGGESGTYQTGGPGYYPIDVPCNKGASGGEGDTGYKPSESGPIGHKTVRKIDPLTLDPTTPPSIAALISSKLPLGPFASLLDPFFMQMVLQRLLFEYELLYGSQYDLSDVNTAPAVGSPRYNFDDTSRWLTGMSESLSVLDNKYEDAVWPEGGWSVSENKYVQLTDQTFKTDTSQSADLRSDETKDFWNSTTQKNGRATFLTAFKDLAGFSFHDNALQARDLYQQTFRYIPRINFNMETFEHATAALQQIEDARGAYADAIAQGDAQKDAIRASIQEMDIIDSHKYEDRAKAKEAINDAIKWTEKWRQDLEKKKADVKSSISLVFALAVGRFVCTEVEKVIGAAATCMMFTAGSAARTVKTGNLLSVGNAGASAVNSNDLQIILEIDDIDSSLDGDKLQKEIGDRANVELAAKTVRLLTVEESKFRALCDSYFNGAVTRGARQAFEDLLSTAKGYHQSLIAYQRTILSQAQVESRLAQAADAKGRAERQVDLSEPSISVLYQYYDIVYAMQKARVMKLYHDSIRVITALKLERLNVVDQLIHLGSWQNVSGQEFNTQIITKLADNIDDLRSGFAYHSASIFKPSKTLTAVSHPWLFGGVLQPDGTFSKRTGVVKPFSIDITPETALEYLDIDLTMYSHVRLVECWIVLKGAVRNLQEGESIDVNETDETKWPEIVISTVFSRKFTVTSGYREVTVDGVKGKEPAGHDFEMDTSDLLSSYRYDPKNPQITHSASKLVDPRTRMVYLGDGTYCPLQTPLTVWNVYWNEDLINTSNVTGIQFNLEIHANSAQAVHNNMLYAALGNDDDELAPDFQDSPVLSPNASILKLPTSDFPRVEVIEEQVDAPLNLSLTQLPSGQDTLFDPVSGITVFPVLPGTWRPWVARTVRSIAIRATTNLGLRNGNERGFEAVHSFMRALTPTGYTTRRTLGSTAIRGLNAISPDIDVRTQYLLNNPRHLRALSASRDAVDSVVSSVDSVQTSDRYNTLHTVAQVDEGHSGIVGGAVELQNAGDLFQDAAGGVRHRALVYLFSSFGQGSLFITGQHRDSLNKLTEAKDRLEYCLIHEDEISKDAITFFQGGGNLKDVDVRLGKNSIIRFADISVRYEGIRKDIIVLSATAATTSVHVLVGLNQWMMRYDPRRPHEIIFVNVLQGEHNNLFFDVGNLAAGEHLMALSWRLMVLKVKAERTGVDLDTIIKNEAPYLAQAQSWFRYIDAPLRPYVVRKSRLGSRVEFDRRETIDHEIKSLSLIQKPEVMLANLTGQGMPTSERPPSVTLNDFVLYPGDYATPGSNSTLAGNSPVSTISTHQLSEMRRRVEQELGDFMFNDPTRTQFKQDTDKVIDGYIKSLADVKRTPQALYDEITREPNYLIDVRDVVRKSFVTGIATQVTGEVRNLAAFKSMSPSSLYRLVMDTMECHVHTPLIDRGGLVESYARLKLIGKVATVSPAEVGQLLAQSTQEVSTKSAQYLATQAATAAARKLDPNDPNTETAIEKAERLENEAREKYEEAKATETENTDLDTIVKDPQGAHDTADKDKDAVEQQLEGLRNV</sequence>
<feature type="region of interest" description="Disordered" evidence="1">
    <location>
        <begin position="143"/>
        <end position="183"/>
    </location>
</feature>
<reference evidence="2 3" key="1">
    <citation type="journal article" date="2024" name="bioRxiv">
        <title>Comparative genomics of Cryptococcus and Kwoniella reveals pathogenesis evolution and contrasting karyotype dynamics via intercentromeric recombination or chromosome fusion.</title>
        <authorList>
            <person name="Coelho M.A."/>
            <person name="David-Palma M."/>
            <person name="Shea T."/>
            <person name="Bowers K."/>
            <person name="McGinley-Smith S."/>
            <person name="Mohammad A.W."/>
            <person name="Gnirke A."/>
            <person name="Yurkov A.M."/>
            <person name="Nowrousian M."/>
            <person name="Sun S."/>
            <person name="Cuomo C.A."/>
            <person name="Heitman J."/>
        </authorList>
    </citation>
    <scope>NUCLEOTIDE SEQUENCE [LARGE SCALE GENOMIC DNA]</scope>
    <source>
        <strain evidence="2 3">CBS 13917</strain>
    </source>
</reference>
<gene>
    <name evidence="2" type="ORF">IAR55_005585</name>
</gene>
<dbReference type="KEGG" id="kne:92182843"/>
<feature type="compositionally biased region" description="Gly residues" evidence="1">
    <location>
        <begin position="247"/>
        <end position="264"/>
    </location>
</feature>
<evidence type="ECO:0000313" key="2">
    <source>
        <dbReference type="EMBL" id="KAK8847726.1"/>
    </source>
</evidence>
<feature type="compositionally biased region" description="Basic and acidic residues" evidence="1">
    <location>
        <begin position="1795"/>
        <end position="1813"/>
    </location>
</feature>
<comment type="caution">
    <text evidence="2">The sequence shown here is derived from an EMBL/GenBank/DDBJ whole genome shotgun (WGS) entry which is preliminary data.</text>
</comment>
<dbReference type="EMBL" id="JBCAWK010000010">
    <property type="protein sequence ID" value="KAK8847726.1"/>
    <property type="molecule type" value="Genomic_DNA"/>
</dbReference>
<feature type="compositionally biased region" description="Gly residues" evidence="1">
    <location>
        <begin position="216"/>
        <end position="234"/>
    </location>
</feature>
<evidence type="ECO:0000256" key="1">
    <source>
        <dbReference type="SAM" id="MobiDB-lite"/>
    </source>
</evidence>
<accession>A0AAW0YW50</accession>
<protein>
    <submittedName>
        <fullName evidence="2">Uncharacterized protein</fullName>
    </submittedName>
</protein>